<dbReference type="InterPro" id="IPR002123">
    <property type="entry name" value="Plipid/glycerol_acylTrfase"/>
</dbReference>
<keyword evidence="5" id="KW-0012">Acyltransferase</keyword>
<dbReference type="GeneID" id="84633140"/>
<evidence type="ECO:0000256" key="1">
    <source>
        <dbReference type="ARBA" id="ARBA00005189"/>
    </source>
</evidence>
<feature type="domain" description="Phospholipid/glycerol acyltransferase" evidence="11">
    <location>
        <begin position="77"/>
        <end position="194"/>
    </location>
</feature>
<keyword evidence="2" id="KW-0444">Lipid biosynthesis</keyword>
<keyword evidence="3" id="KW-0808">Transferase</keyword>
<dbReference type="EC" id="2.3.2.30" evidence="7"/>
<name>A0ABN5HFS6_9GAMM</name>
<evidence type="ECO:0000313" key="12">
    <source>
        <dbReference type="EMBL" id="AUY26998.1"/>
    </source>
</evidence>
<accession>A0ABN5HFS6</accession>
<proteinExistence type="inferred from homology"/>
<keyword evidence="4" id="KW-0443">Lipid metabolism</keyword>
<dbReference type="PANTHER" id="PTHR37323">
    <property type="entry name" value="GCN5-RELATED N-ACETYLTRANSFERASE"/>
    <property type="match status" value="1"/>
</dbReference>
<keyword evidence="13" id="KW-1185">Reference proteome</keyword>
<evidence type="ECO:0000256" key="5">
    <source>
        <dbReference type="ARBA" id="ARBA00023315"/>
    </source>
</evidence>
<dbReference type="Proteomes" id="UP000237673">
    <property type="component" value="Chromosome"/>
</dbReference>
<dbReference type="PANTHER" id="PTHR37323:SF1">
    <property type="entry name" value="L-ORNITHINE N(ALPHA)-ACYLTRANSFERASE"/>
    <property type="match status" value="1"/>
</dbReference>
<comment type="function">
    <text evidence="9">Catalyzes the first step in the biosynthesis of ornithine lipids, which are phosphorus-free membrane lipids. Catalyzes the 3-hydroxyacyl-acyl carrier protein-dependent acylation of ornithine to form lyso-ornithine lipid (LOL).</text>
</comment>
<dbReference type="Gene3D" id="3.40.630.30">
    <property type="match status" value="1"/>
</dbReference>
<dbReference type="SUPFAM" id="SSF69593">
    <property type="entry name" value="Glycerol-3-phosphate (1)-acyltransferase"/>
    <property type="match status" value="1"/>
</dbReference>
<dbReference type="Pfam" id="PF13444">
    <property type="entry name" value="Acetyltransf_5"/>
    <property type="match status" value="1"/>
</dbReference>
<dbReference type="InterPro" id="IPR016181">
    <property type="entry name" value="Acyl_CoA_acyltransferase"/>
</dbReference>
<evidence type="ECO:0000313" key="13">
    <source>
        <dbReference type="Proteomes" id="UP000237673"/>
    </source>
</evidence>
<comment type="similarity">
    <text evidence="6">Belongs to the acetyltransferase family. OlsB subfamily.</text>
</comment>
<gene>
    <name evidence="12" type="ORF">C2E16_20325</name>
</gene>
<dbReference type="SUPFAM" id="SSF55729">
    <property type="entry name" value="Acyl-CoA N-acyltransferases (Nat)"/>
    <property type="match status" value="1"/>
</dbReference>
<evidence type="ECO:0000256" key="9">
    <source>
        <dbReference type="ARBA" id="ARBA00045724"/>
    </source>
</evidence>
<comment type="pathway">
    <text evidence="1">Lipid metabolism.</text>
</comment>
<evidence type="ECO:0000256" key="10">
    <source>
        <dbReference type="ARBA" id="ARBA00047785"/>
    </source>
</evidence>
<evidence type="ECO:0000259" key="11">
    <source>
        <dbReference type="SMART" id="SM00563"/>
    </source>
</evidence>
<evidence type="ECO:0000256" key="4">
    <source>
        <dbReference type="ARBA" id="ARBA00023098"/>
    </source>
</evidence>
<organism evidence="12 13">
    <name type="scientific">Mixta calida</name>
    <dbReference type="NCBI Taxonomy" id="665913"/>
    <lineage>
        <taxon>Bacteria</taxon>
        <taxon>Pseudomonadati</taxon>
        <taxon>Pseudomonadota</taxon>
        <taxon>Gammaproteobacteria</taxon>
        <taxon>Enterobacterales</taxon>
        <taxon>Erwiniaceae</taxon>
        <taxon>Mixta</taxon>
    </lineage>
</organism>
<evidence type="ECO:0000256" key="7">
    <source>
        <dbReference type="ARBA" id="ARBA00039058"/>
    </source>
</evidence>
<dbReference type="EMBL" id="CP026378">
    <property type="protein sequence ID" value="AUY26998.1"/>
    <property type="molecule type" value="Genomic_DNA"/>
</dbReference>
<dbReference type="Pfam" id="PF01553">
    <property type="entry name" value="Acyltransferase"/>
    <property type="match status" value="1"/>
</dbReference>
<dbReference type="RefSeq" id="WP_104951614.1">
    <property type="nucleotide sequence ID" value="NZ_CP026378.1"/>
</dbReference>
<dbReference type="InterPro" id="IPR052351">
    <property type="entry name" value="Ornithine_N-alpha-AT"/>
</dbReference>
<reference evidence="12 13" key="1">
    <citation type="submission" date="2018-01" db="EMBL/GenBank/DDBJ databases">
        <title>Complete and assembled Genome of Pantoea calida DSM22759T.</title>
        <authorList>
            <person name="Stevens M.J.A."/>
            <person name="Zurfluh K."/>
            <person name="Stephan R."/>
        </authorList>
    </citation>
    <scope>NUCLEOTIDE SEQUENCE [LARGE SCALE GENOMIC DNA]</scope>
    <source>
        <strain evidence="12 13">DSM 22759</strain>
    </source>
</reference>
<protein>
    <recommendedName>
        <fullName evidence="8">L-ornithine N(alpha)-acyltransferase</fullName>
        <ecNumber evidence="7">2.3.2.30</ecNumber>
    </recommendedName>
</protein>
<dbReference type="SMART" id="SM00563">
    <property type="entry name" value="PlsC"/>
    <property type="match status" value="1"/>
</dbReference>
<evidence type="ECO:0000256" key="6">
    <source>
        <dbReference type="ARBA" id="ARBA00038095"/>
    </source>
</evidence>
<comment type="catalytic activity">
    <reaction evidence="10">
        <text>a (3R)-hydroxyacyl-[ACP] + L-ornithine = a lyso-ornithine lipid + holo-[ACP] + H(+)</text>
        <dbReference type="Rhea" id="RHEA:20633"/>
        <dbReference type="Rhea" id="RHEA-COMP:9685"/>
        <dbReference type="Rhea" id="RHEA-COMP:9945"/>
        <dbReference type="ChEBI" id="CHEBI:15378"/>
        <dbReference type="ChEBI" id="CHEBI:46911"/>
        <dbReference type="ChEBI" id="CHEBI:64479"/>
        <dbReference type="ChEBI" id="CHEBI:78827"/>
        <dbReference type="ChEBI" id="CHEBI:138482"/>
        <dbReference type="EC" id="2.3.2.30"/>
    </reaction>
    <physiologicalReaction direction="left-to-right" evidence="10">
        <dbReference type="Rhea" id="RHEA:20634"/>
    </physiologicalReaction>
</comment>
<sequence length="571" mass="65306">MDVVNKLLVEFFPDKKIPGWQKSLFRWAIGKDKIDAYTDRVSDKQGIDWIENFTEILAFRFNVHCDDYDNIPAQGPTILFSNHPTVIDGIALISSVAKVRKDIKVVANHVIPLLLPQIEALTIGIRNMQGKIAVSQYKEMSKHLESGGVLIIFPAGKLAGINPVGLKEFPWHPGFLQLAKKTHATLVPVYIRGFNSLRYYLTAIVWRPLSNLMILRECLRHRGGKLHIKIGRQIDLARIDCEKKQLAVVAASFQQHVQQMATDKPPVLPLAAPLAPPENRSLLNAALSQCERLKQLADGKSVLLYRYHGEGYSPVLRELGRLREISFRAIGAGTGKKYDNDRYDDDYYHIILWDPARLEIAGAYRFVFAGEQIGRHGLEGLYSHSLFRYQPEALAVISQSIEIGRGFIQKQYQKTHALDELWKGIFHVALRHKAYKYLIGVLTIPRSYSPYVQKLMVGFYQAYLSSDEILCAPEKRYGVNKNEILHFFSGDNFQQDWCRLNHLLRDKGYELPWPYKQAVKWYSEGGSKIIAFVEDSTFNSIAGLNFCEINKLNKMYCRRYLPQKILPVEQI</sequence>
<evidence type="ECO:0000256" key="2">
    <source>
        <dbReference type="ARBA" id="ARBA00022516"/>
    </source>
</evidence>
<evidence type="ECO:0000256" key="8">
    <source>
        <dbReference type="ARBA" id="ARBA00039866"/>
    </source>
</evidence>
<evidence type="ECO:0000256" key="3">
    <source>
        <dbReference type="ARBA" id="ARBA00022679"/>
    </source>
</evidence>